<evidence type="ECO:0000256" key="2">
    <source>
        <dbReference type="ARBA" id="ARBA00022801"/>
    </source>
</evidence>
<dbReference type="InterPro" id="IPR036971">
    <property type="entry name" value="PDEase_catalytic_dom_sf"/>
</dbReference>
<evidence type="ECO:0000313" key="6">
    <source>
        <dbReference type="RefSeq" id="XP_029282801.1"/>
    </source>
</evidence>
<protein>
    <submittedName>
        <fullName evidence="6">Uncharacterized protein LOC115005127</fullName>
    </submittedName>
</protein>
<dbReference type="PROSITE" id="PS51845">
    <property type="entry name" value="PDEASE_I_2"/>
    <property type="match status" value="1"/>
</dbReference>
<dbReference type="GO" id="GO:0004114">
    <property type="term" value="F:3',5'-cyclic-nucleotide phosphodiesterase activity"/>
    <property type="evidence" value="ECO:0007669"/>
    <property type="project" value="InterPro"/>
</dbReference>
<dbReference type="OrthoDB" id="546632at2759"/>
<evidence type="ECO:0000259" key="4">
    <source>
        <dbReference type="PROSITE" id="PS51845"/>
    </source>
</evidence>
<accession>A0A6J2PBY4</accession>
<dbReference type="AlphaFoldDB" id="A0A6J2PBY4"/>
<reference evidence="6" key="1">
    <citation type="submission" date="2025-08" db="UniProtKB">
        <authorList>
            <consortium name="RefSeq"/>
        </authorList>
    </citation>
    <scope>IDENTIFICATION</scope>
</reference>
<name>A0A6J2PBY4_COTGO</name>
<keyword evidence="5" id="KW-1185">Reference proteome</keyword>
<evidence type="ECO:0000256" key="3">
    <source>
        <dbReference type="SAM" id="MobiDB-lite"/>
    </source>
</evidence>
<feature type="region of interest" description="Disordered" evidence="3">
    <location>
        <begin position="23"/>
        <end position="155"/>
    </location>
</feature>
<evidence type="ECO:0000313" key="5">
    <source>
        <dbReference type="Proteomes" id="UP000504630"/>
    </source>
</evidence>
<dbReference type="KEGG" id="cgob:115005127"/>
<feature type="domain" description="PDEase" evidence="4">
    <location>
        <begin position="155"/>
        <end position="253"/>
    </location>
</feature>
<proteinExistence type="predicted"/>
<dbReference type="RefSeq" id="XP_029282801.1">
    <property type="nucleotide sequence ID" value="XM_029426941.1"/>
</dbReference>
<dbReference type="GeneID" id="115005127"/>
<dbReference type="InterPro" id="IPR002073">
    <property type="entry name" value="PDEase_catalytic_dom"/>
</dbReference>
<gene>
    <name evidence="6" type="primary">LOC115005127</name>
</gene>
<keyword evidence="1" id="KW-0479">Metal-binding</keyword>
<dbReference type="GO" id="GO:0046872">
    <property type="term" value="F:metal ion binding"/>
    <property type="evidence" value="ECO:0007669"/>
    <property type="project" value="UniProtKB-KW"/>
</dbReference>
<feature type="compositionally biased region" description="Polar residues" evidence="3">
    <location>
        <begin position="93"/>
        <end position="104"/>
    </location>
</feature>
<dbReference type="PANTHER" id="PTHR11347">
    <property type="entry name" value="CYCLIC NUCLEOTIDE PHOSPHODIESTERASE"/>
    <property type="match status" value="1"/>
</dbReference>
<dbReference type="Gene3D" id="1.10.1300.10">
    <property type="entry name" value="3'5'-cyclic nucleotide phosphodiesterase, catalytic domain"/>
    <property type="match status" value="1"/>
</dbReference>
<dbReference type="Proteomes" id="UP000504630">
    <property type="component" value="Unplaced"/>
</dbReference>
<keyword evidence="2" id="KW-0378">Hydrolase</keyword>
<organism evidence="5 6">
    <name type="scientific">Cottoperca gobio</name>
    <name type="common">Frogmouth</name>
    <name type="synonym">Aphritis gobio</name>
    <dbReference type="NCBI Taxonomy" id="56716"/>
    <lineage>
        <taxon>Eukaryota</taxon>
        <taxon>Metazoa</taxon>
        <taxon>Chordata</taxon>
        <taxon>Craniata</taxon>
        <taxon>Vertebrata</taxon>
        <taxon>Euteleostomi</taxon>
        <taxon>Actinopterygii</taxon>
        <taxon>Neopterygii</taxon>
        <taxon>Teleostei</taxon>
        <taxon>Neoteleostei</taxon>
        <taxon>Acanthomorphata</taxon>
        <taxon>Eupercaria</taxon>
        <taxon>Perciformes</taxon>
        <taxon>Notothenioidei</taxon>
        <taxon>Bovichtidae</taxon>
        <taxon>Cottoperca</taxon>
    </lineage>
</organism>
<dbReference type="SUPFAM" id="SSF109604">
    <property type="entry name" value="HD-domain/PDEase-like"/>
    <property type="match status" value="1"/>
</dbReference>
<sequence length="253" mass="28447">MATKIIHFSVNGRLEQAEFRADCSAADVERSVPGGGGGRPAPHPEDVQQRRRRGERLPPAGGQQRGLVLPAGGGGVRCAECGDAQRDGRPGVQATSSGEQSQSRRGPDSRRPLRCEEPSGVFQEEAAERGTPELDGSLQGGQRPSPLPKPSQLSLQEERQQVRRTFLNMNSLQVTEEVREHLKTPIFDNWQWEEAEMLLLLQVMFTDLNLLTEFHMELDILQNFLFQVYCHYNNIPFHNFRHCFCVTQMENVV</sequence>
<feature type="compositionally biased region" description="Basic and acidic residues" evidence="3">
    <location>
        <begin position="105"/>
        <end position="117"/>
    </location>
</feature>
<dbReference type="GO" id="GO:0007165">
    <property type="term" value="P:signal transduction"/>
    <property type="evidence" value="ECO:0007669"/>
    <property type="project" value="InterPro"/>
</dbReference>
<dbReference type="InParanoid" id="A0A6J2PBY4"/>
<evidence type="ECO:0000256" key="1">
    <source>
        <dbReference type="ARBA" id="ARBA00022723"/>
    </source>
</evidence>